<feature type="compositionally biased region" description="Polar residues" evidence="1">
    <location>
        <begin position="1"/>
        <end position="25"/>
    </location>
</feature>
<dbReference type="Proteomes" id="UP000732380">
    <property type="component" value="Unassembled WGS sequence"/>
</dbReference>
<feature type="region of interest" description="Disordered" evidence="1">
    <location>
        <begin position="380"/>
        <end position="422"/>
    </location>
</feature>
<organism evidence="2 3">
    <name type="scientific">Claviceps humidiphila</name>
    <dbReference type="NCBI Taxonomy" id="1294629"/>
    <lineage>
        <taxon>Eukaryota</taxon>
        <taxon>Fungi</taxon>
        <taxon>Dikarya</taxon>
        <taxon>Ascomycota</taxon>
        <taxon>Pezizomycotina</taxon>
        <taxon>Sordariomycetes</taxon>
        <taxon>Hypocreomycetidae</taxon>
        <taxon>Hypocreales</taxon>
        <taxon>Clavicipitaceae</taxon>
        <taxon>Claviceps</taxon>
    </lineage>
</organism>
<proteinExistence type="predicted"/>
<gene>
    <name evidence="2" type="ORF">E4U13_001409</name>
</gene>
<accession>A0A9P7TTU0</accession>
<evidence type="ECO:0000313" key="3">
    <source>
        <dbReference type="Proteomes" id="UP000732380"/>
    </source>
</evidence>
<sequence>MTVEPTPSIQEAQITEQKEGSSQPDMSPAAQARERRKRSSPIAPGSAVCNPSKRQKTIHTLPSMLTRCSSRSRPSLQTLPVELLEIIFFYSMDLALPRASPLLGAKLSAKSTRLRAFMMGFHDTWDQCFGIPKHEIYKSIRNGETELKGDEELQTALLSMPWVDIDFILEAQQAWADEYAAGRCYRHYEDECCRPYPSWVKISHAGHPYHEHALQHEDKAWKFNARACFELDYERACQHLPSPSFFKGSTLVEVNTNASFPVELITGPWDEEKKRRLYWLSRGGQCNGGSNYSWCEYPWEVRLACLNAAVIYAEKLDPLILNCLIGGWLFEDVPKDAKREPLVNLCNRIAKAGETPEMMDTLRYIVRLMDTDWDFIEYHESEDESNSEINSSDDEESVDEESVDEESVDEESVDEESTYLGW</sequence>
<name>A0A9P7TTU0_9HYPO</name>
<evidence type="ECO:0000256" key="1">
    <source>
        <dbReference type="SAM" id="MobiDB-lite"/>
    </source>
</evidence>
<dbReference type="EMBL" id="SRQM01000154">
    <property type="protein sequence ID" value="KAG6117039.1"/>
    <property type="molecule type" value="Genomic_DNA"/>
</dbReference>
<dbReference type="AlphaFoldDB" id="A0A9P7TTU0"/>
<feature type="region of interest" description="Disordered" evidence="1">
    <location>
        <begin position="1"/>
        <end position="54"/>
    </location>
</feature>
<evidence type="ECO:0000313" key="2">
    <source>
        <dbReference type="EMBL" id="KAG6117039.1"/>
    </source>
</evidence>
<protein>
    <submittedName>
        <fullName evidence="2">Uncharacterized protein</fullName>
    </submittedName>
</protein>
<comment type="caution">
    <text evidence="2">The sequence shown here is derived from an EMBL/GenBank/DDBJ whole genome shotgun (WGS) entry which is preliminary data.</text>
</comment>
<keyword evidence="3" id="KW-1185">Reference proteome</keyword>
<reference evidence="2 3" key="1">
    <citation type="journal article" date="2020" name="bioRxiv">
        <title>Whole genome comparisons of ergot fungi reveals the divergence and evolution of species within the genus Claviceps are the result of varying mechanisms driving genome evolution and host range expansion.</title>
        <authorList>
            <person name="Wyka S.A."/>
            <person name="Mondo S.J."/>
            <person name="Liu M."/>
            <person name="Dettman J."/>
            <person name="Nalam V."/>
            <person name="Broders K.D."/>
        </authorList>
    </citation>
    <scope>NUCLEOTIDE SEQUENCE [LARGE SCALE GENOMIC DNA]</scope>
    <source>
        <strain evidence="2 3">LM576</strain>
    </source>
</reference>